<gene>
    <name evidence="1" type="ORF">Nans01_19910</name>
</gene>
<keyword evidence="2" id="KW-1185">Reference proteome</keyword>
<accession>A0A9W6P5M7</accession>
<evidence type="ECO:0000313" key="2">
    <source>
        <dbReference type="Proteomes" id="UP001165092"/>
    </source>
</evidence>
<reference evidence="1" key="1">
    <citation type="submission" date="2023-02" db="EMBL/GenBank/DDBJ databases">
        <title>Nocardiopsis ansamitocini NBRC 112285.</title>
        <authorList>
            <person name="Ichikawa N."/>
            <person name="Sato H."/>
            <person name="Tonouchi N."/>
        </authorList>
    </citation>
    <scope>NUCLEOTIDE SEQUENCE</scope>
    <source>
        <strain evidence="1">NBRC 112285</strain>
    </source>
</reference>
<evidence type="ECO:0000313" key="1">
    <source>
        <dbReference type="EMBL" id="GLU47640.1"/>
    </source>
</evidence>
<organism evidence="1 2">
    <name type="scientific">Nocardiopsis ansamitocini</name>
    <dbReference type="NCBI Taxonomy" id="1670832"/>
    <lineage>
        <taxon>Bacteria</taxon>
        <taxon>Bacillati</taxon>
        <taxon>Actinomycetota</taxon>
        <taxon>Actinomycetes</taxon>
        <taxon>Streptosporangiales</taxon>
        <taxon>Nocardiopsidaceae</taxon>
        <taxon>Nocardiopsis</taxon>
    </lineage>
</organism>
<dbReference type="Proteomes" id="UP001165092">
    <property type="component" value="Unassembled WGS sequence"/>
</dbReference>
<name>A0A9W6P5M7_9ACTN</name>
<protein>
    <submittedName>
        <fullName evidence="1">Uncharacterized protein</fullName>
    </submittedName>
</protein>
<dbReference type="EMBL" id="BSQG01000003">
    <property type="protein sequence ID" value="GLU47640.1"/>
    <property type="molecule type" value="Genomic_DNA"/>
</dbReference>
<dbReference type="AlphaFoldDB" id="A0A9W6P5M7"/>
<comment type="caution">
    <text evidence="1">The sequence shown here is derived from an EMBL/GenBank/DDBJ whole genome shotgun (WGS) entry which is preliminary data.</text>
</comment>
<proteinExistence type="predicted"/>
<sequence>MGFGHWLVRHGTPDRAACSPPGTFGSPGAMTLTGIGGSTVEGWIDRAGLIQRVAPTVGPARQNAVALRLLRGTTVQIGDRIA</sequence>